<reference evidence="3" key="1">
    <citation type="submission" date="2018-05" db="EMBL/GenBank/DDBJ databases">
        <authorList>
            <person name="Cea G.-C."/>
            <person name="William W."/>
        </authorList>
    </citation>
    <scope>NUCLEOTIDE SEQUENCE [LARGE SCALE GENOMIC DNA]</scope>
    <source>
        <strain evidence="3">DB21MT 5</strain>
    </source>
</reference>
<gene>
    <name evidence="2" type="ORF">MORIYA_1241</name>
</gene>
<name>A0A330LM61_9GAMM</name>
<feature type="transmembrane region" description="Helical" evidence="1">
    <location>
        <begin position="2305"/>
        <end position="2330"/>
    </location>
</feature>
<dbReference type="Proteomes" id="UP000250163">
    <property type="component" value="Chromosome MORIYA"/>
</dbReference>
<dbReference type="OrthoDB" id="9816400at2"/>
<evidence type="ECO:0000313" key="3">
    <source>
        <dbReference type="Proteomes" id="UP000250163"/>
    </source>
</evidence>
<dbReference type="PANTHER" id="PTHR32305:SF15">
    <property type="entry name" value="PROTEIN RHSA-RELATED"/>
    <property type="match status" value="1"/>
</dbReference>
<dbReference type="PANTHER" id="PTHR32305">
    <property type="match status" value="1"/>
</dbReference>
<dbReference type="Gene3D" id="2.180.10.10">
    <property type="entry name" value="RHS repeat-associated core"/>
    <property type="match status" value="1"/>
</dbReference>
<dbReference type="InterPro" id="IPR022385">
    <property type="entry name" value="Rhs_assc_core"/>
</dbReference>
<feature type="transmembrane region" description="Helical" evidence="1">
    <location>
        <begin position="2268"/>
        <end position="2293"/>
    </location>
</feature>
<keyword evidence="1" id="KW-0472">Membrane</keyword>
<dbReference type="KEGG" id="mya:MORIYA_1241"/>
<sequence length="2492" mass="280738">MSYLENDNGLNIGYRNGQKGNSSTENALNTIDLFTGSLKLPLTLCHLEGRDDLSVTVQAGYMQNNPEHFHHPNRKLANTVLGYGWGIGLSAIMVKNRQVKQSYQKEFYLIGEGGQYPLYRNGRTTDDKISFFSVEHPNWQFYLYDNAEHSYWEILHEDGSRHTYGGSDDSNEKTLSWDNWIGPSVSNCAESFISAWYFSAAETSKGAQVQYQYDNVMETLAGASYTRTVRLKRIQTSYDHEILFHYEDKEAGEYGTNHSITAGDNAYQEKYEDKYLKKLDVRNEHHVLMYSQELIYELVASGTEETKRRLTEIAQITAEGTKRPALTLTYKKSGEFEGLVEKLQYPLGTGISYNYEKTELSTSDGYGQFDLEMDWESKIYKGNDFEFVLLQRDEKIKFHIYQWDITWRQHIDDSMVDESVSDVQLQLGNGFICLSYLDLLSSSYKIKIIKRSPVRRFDWEIRDFSTENSHDRPSIACGTDFVAVQYTEQNSLNILQYKYTDNDWHENTLEVESREYQALGAGDGFIFGAYGDSNSGNIRLQSFYSDEDHNWQIGETLDVTANVDWELVVREYVWSIGYAQASACFINHEGNSVKTTLVLLTWTDGFQFTGYQVEDFEYTDDTISPYIFAVTTDTLIGYAEHVYRYTPEGWVHHKLLDVVSGGAYKFSYASDMALAVENVNQCQRFYAQRFDPYRDGWTTDGVPQSEELTQIEGTCQPLIAGEYAVLGRYIFTRTIDDTWINIGDLEQNIDYAHVQIDAQGGYLLYQLIGYEKIYQVPFENGALSTDVKVIEGQRLDATIAMGSQAGLQSFYTFNSKASSKAVHFYQLSEKKYKDKQHNVLIRSLNCDYGVWQQDIYLQYDMNTVRLENDRCAFQTTTVYPVDENGSSGKTEFHFFNGASVNDYDYPDDEYTNVKQYYSHMCGRLAHSIEYDGDNNQVNRSENSLKAMDTLGFTILQTRLEETRYFPSYDMTNHQAKNTSSIKKATYIDYEDQYFLKRKIKQVGLNAEGKEVQFSTEFRYLWEDDSTLLEKNALSDVVLEIKKEETSNTILAVTRYTFEKDDSNRHYQTGEFLWDHTASFEEEGEQWVTTQKTIEVNTNLETACTEDIEGTKTTYLYDQKDQFIVAAFDHALPEEVLYCGFEPYENLTQLNMLEGRISEMLDPSECFSGTQSLRIEPNNALSINVSNKGTHNRISLAAKTQGEITITWRLGSMVETKTYPAAEYRWQQLRDIFSNSASEKGALTVTITGTQPLYIDALFLSPSLSLGEAYVYTGAFAKQSASHKNHESGERIYLDRFQNPAAIAGDDGSFISLSRQRHGQLSTALTLNETLLIEFPSGGRFHWMDQWDGNSKYWSRADNCWEFIAENNFALFTAMTAGQPTLTLGELHLEVINNTWLIKYAGGLVHQVDVTDGQYFTLLKVGHRIQLSCEDTVIYEGKHPFAVGTQLQLAVSDTENVDCMGFAPDPKILLSFTDFAGKSHQDIAVTETGIIVGQTLYNPQGQAEITTKKLELQDVLWSYQQDLVTHYNSDTGILEGLVADTYPEDDGFPYDQIKHTKSPSPKQIEMGQAGKQRAIEGDGNTMRFDYYINKGQFHHLQDGTCTLKLQKMPDGISSFEAVDVFENKVMSITYNEASDTAERLMRYQYDHNGNLTHVFYPNYFSGMQGHEQFFSTYTYNVFGKLSSQKEPDASGYEFIYDRAGKLRFKNQESDSGRYLYYVYDTYTRMIEQGTIEGKWDPVQLELEAQWVGIAPAGGIARVRNFYDGDGTDQTLLRKLSKVESFDDDGVLETVEKYCYDLRGNIREKTTITKASEDVLATKYDQAENIITCPKILGILETVEKYLDDLKDNIKDKITSTQANEDVLVMEYDHAKNMTSYRMDDVIVTNIYDILSRLVGVKHGNNLIYTCSYLPGGQLAGETFLPEQEGALEKTYTYDSAMWLKGMQDRFFEQELEYADTGSSSGLGGRITKSISRHVGTPEITFDYSYDAYGRLQSYERNGIAHAIDLDLNGNQVDENNGSTRFQYEEGTNKLLSKGNTSFQYDPSGNVTQVPEHEMLIKYDNMFNKPTAIQVGSRQLTYTHGVQGHSSKNDGTATTFVNYDMQGRLLSEMKNGVRTLCIYGANGMMAQIQNDQVYFLIKDYQSSVRAIYDGNVLLATFSYDPFGQIDVQTILDESVETLIPIRFTSARLEATLDLYTMRYRIYSPSLGRFLNLDPENQHTSPYLYCGSDWVNYFDPDGAFSWAAFTTAVIGIVLIGVGVAITVATGGLGGAAGVALGMLGAGLIGGGAGLAVYGVSSAISGDFNLTDALIAGGLGFVFGAVAFGVGAGIAAAAPTIGSTATTFAEIGSGVILGANNSVVSNGITNIREDRTFTDGWATCAITGAIVGGIPAAKKAWSNKKTGKYTVTPNSAKHELKKKIRTSLADAGKSVAGKAAAEVYDNKDALMNTVQADDRQQQFGDVNKINGPNIQIYQVKKPGNLNDIGSLWVRNVSFNT</sequence>
<dbReference type="InterPro" id="IPR050708">
    <property type="entry name" value="T6SS_VgrG/RHS"/>
</dbReference>
<keyword evidence="3" id="KW-1185">Reference proteome</keyword>
<proteinExistence type="predicted"/>
<keyword evidence="1" id="KW-0812">Transmembrane</keyword>
<dbReference type="RefSeq" id="WP_112713475.1">
    <property type="nucleotide sequence ID" value="NZ_LS483250.1"/>
</dbReference>
<feature type="transmembrane region" description="Helical" evidence="1">
    <location>
        <begin position="2239"/>
        <end position="2261"/>
    </location>
</feature>
<evidence type="ECO:0000256" key="1">
    <source>
        <dbReference type="SAM" id="Phobius"/>
    </source>
</evidence>
<dbReference type="NCBIfam" id="TIGR03696">
    <property type="entry name" value="Rhs_assc_core"/>
    <property type="match status" value="1"/>
</dbReference>
<keyword evidence="1" id="KW-1133">Transmembrane helix</keyword>
<evidence type="ECO:0000313" key="2">
    <source>
        <dbReference type="EMBL" id="SQD77719.1"/>
    </source>
</evidence>
<dbReference type="EMBL" id="LS483250">
    <property type="protein sequence ID" value="SQD77719.1"/>
    <property type="molecule type" value="Genomic_DNA"/>
</dbReference>
<organism evidence="2 3">
    <name type="scientific">Moritella yayanosii</name>
    <dbReference type="NCBI Taxonomy" id="69539"/>
    <lineage>
        <taxon>Bacteria</taxon>
        <taxon>Pseudomonadati</taxon>
        <taxon>Pseudomonadota</taxon>
        <taxon>Gammaproteobacteria</taxon>
        <taxon>Alteromonadales</taxon>
        <taxon>Moritellaceae</taxon>
        <taxon>Moritella</taxon>
    </lineage>
</organism>
<accession>A0A330LM61</accession>
<protein>
    <submittedName>
        <fullName evidence="2">Putative RHS repeat-associated core domain protein</fullName>
    </submittedName>
</protein>